<feature type="region of interest" description="Disordered" evidence="1">
    <location>
        <begin position="200"/>
        <end position="310"/>
    </location>
</feature>
<dbReference type="Proteomes" id="UP001189429">
    <property type="component" value="Unassembled WGS sequence"/>
</dbReference>
<evidence type="ECO:0000313" key="3">
    <source>
        <dbReference type="Proteomes" id="UP001189429"/>
    </source>
</evidence>
<evidence type="ECO:0000256" key="1">
    <source>
        <dbReference type="SAM" id="MobiDB-lite"/>
    </source>
</evidence>
<feature type="compositionally biased region" description="Basic residues" evidence="1">
    <location>
        <begin position="80"/>
        <end position="113"/>
    </location>
</feature>
<feature type="region of interest" description="Disordered" evidence="1">
    <location>
        <begin position="1"/>
        <end position="113"/>
    </location>
</feature>
<feature type="compositionally biased region" description="Basic residues" evidence="1">
    <location>
        <begin position="54"/>
        <end position="71"/>
    </location>
</feature>
<sequence length="310" mass="35346">MTSDSSSSSDSGSDEEKDDSKKKGNNDAAAEVVVSDEGSDSDSDEDSSSSEDKKKKKKDKKKKGKKKKDAKKGKQDKKDKKDKKGKKDKKDKKGKSKKDKKKKKVKETLKKKKQLGELGSCSNQFGKYARILKAEDFFNKKAEFLVWAMEVKKANTDAMGQMQQKDLFKEYMEDYNTATMPSQKYRGLADYNLQAWDTKQSYKRQKRAKNNEMDDAGKAALASFDDEAARREEIRHQQAKKQEQALQDEVRRMRGDKSKVEEMRHQSQLRTHMDQLNRAGQTEQAAKIAARLAPSTEKERPEFGGFAPSR</sequence>
<proteinExistence type="predicted"/>
<protein>
    <recommendedName>
        <fullName evidence="4">ADP-ribosylation factor-like protein 6-interacting protein 4</fullName>
    </recommendedName>
</protein>
<evidence type="ECO:0008006" key="4">
    <source>
        <dbReference type="Google" id="ProtNLM"/>
    </source>
</evidence>
<dbReference type="EMBL" id="CAUYUJ010009635">
    <property type="protein sequence ID" value="CAK0827306.1"/>
    <property type="molecule type" value="Genomic_DNA"/>
</dbReference>
<reference evidence="2" key="1">
    <citation type="submission" date="2023-10" db="EMBL/GenBank/DDBJ databases">
        <authorList>
            <person name="Chen Y."/>
            <person name="Shah S."/>
            <person name="Dougan E. K."/>
            <person name="Thang M."/>
            <person name="Chan C."/>
        </authorList>
    </citation>
    <scope>NUCLEOTIDE SEQUENCE [LARGE SCALE GENOMIC DNA]</scope>
</reference>
<keyword evidence="3" id="KW-1185">Reference proteome</keyword>
<comment type="caution">
    <text evidence="2">The sequence shown here is derived from an EMBL/GenBank/DDBJ whole genome shotgun (WGS) entry which is preliminary data.</text>
</comment>
<dbReference type="PANTHER" id="PTHR34689">
    <property type="entry name" value="NUCLEIC ACID-BINDING PROTEIN"/>
    <property type="match status" value="1"/>
</dbReference>
<evidence type="ECO:0000313" key="2">
    <source>
        <dbReference type="EMBL" id="CAK0827306.1"/>
    </source>
</evidence>
<dbReference type="PANTHER" id="PTHR34689:SF1">
    <property type="entry name" value="NUCLEIC ACID-BINDING PROTEIN"/>
    <property type="match status" value="1"/>
</dbReference>
<accession>A0ABN9SBX7</accession>
<organism evidence="2 3">
    <name type="scientific">Prorocentrum cordatum</name>
    <dbReference type="NCBI Taxonomy" id="2364126"/>
    <lineage>
        <taxon>Eukaryota</taxon>
        <taxon>Sar</taxon>
        <taxon>Alveolata</taxon>
        <taxon>Dinophyceae</taxon>
        <taxon>Prorocentrales</taxon>
        <taxon>Prorocentraceae</taxon>
        <taxon>Prorocentrum</taxon>
    </lineage>
</organism>
<feature type="compositionally biased region" description="Acidic residues" evidence="1">
    <location>
        <begin position="37"/>
        <end position="49"/>
    </location>
</feature>
<name>A0ABN9SBX7_9DINO</name>
<gene>
    <name evidence="2" type="ORF">PCOR1329_LOCUS26881</name>
</gene>
<feature type="compositionally biased region" description="Basic and acidic residues" evidence="1">
    <location>
        <begin position="227"/>
        <end position="275"/>
    </location>
</feature>
<feature type="compositionally biased region" description="Low complexity" evidence="1">
    <location>
        <begin position="1"/>
        <end position="11"/>
    </location>
</feature>